<feature type="region of interest" description="Disordered" evidence="1">
    <location>
        <begin position="168"/>
        <end position="190"/>
    </location>
</feature>
<feature type="compositionally biased region" description="Low complexity" evidence="1">
    <location>
        <begin position="169"/>
        <end position="178"/>
    </location>
</feature>
<name>A0AA85JXY5_TRIRE</name>
<dbReference type="Proteomes" id="UP000050795">
    <property type="component" value="Unassembled WGS sequence"/>
</dbReference>
<evidence type="ECO:0000256" key="1">
    <source>
        <dbReference type="SAM" id="MobiDB-lite"/>
    </source>
</evidence>
<keyword evidence="3" id="KW-1185">Reference proteome</keyword>
<dbReference type="AlphaFoldDB" id="A0AA85JXY5"/>
<accession>A0AA85JXY5</accession>
<feature type="compositionally biased region" description="Low complexity" evidence="1">
    <location>
        <begin position="223"/>
        <end position="232"/>
    </location>
</feature>
<feature type="region of interest" description="Disordered" evidence="1">
    <location>
        <begin position="58"/>
        <end position="82"/>
    </location>
</feature>
<reference evidence="4" key="2">
    <citation type="submission" date="2023-11" db="UniProtKB">
        <authorList>
            <consortium name="WormBaseParasite"/>
        </authorList>
    </citation>
    <scope>IDENTIFICATION</scope>
</reference>
<dbReference type="WBParaSite" id="TREG1_65080.12">
    <property type="protein sequence ID" value="TREG1_65080.12"/>
    <property type="gene ID" value="TREG1_65080"/>
</dbReference>
<evidence type="ECO:0000313" key="3">
    <source>
        <dbReference type="Proteomes" id="UP000050795"/>
    </source>
</evidence>
<protein>
    <submittedName>
        <fullName evidence="4">Uncharacterized protein</fullName>
    </submittedName>
</protein>
<organism evidence="3 4">
    <name type="scientific">Trichobilharzia regenti</name>
    <name type="common">Nasal bird schistosome</name>
    <dbReference type="NCBI Taxonomy" id="157069"/>
    <lineage>
        <taxon>Eukaryota</taxon>
        <taxon>Metazoa</taxon>
        <taxon>Spiralia</taxon>
        <taxon>Lophotrochozoa</taxon>
        <taxon>Platyhelminthes</taxon>
        <taxon>Trematoda</taxon>
        <taxon>Digenea</taxon>
        <taxon>Strigeidida</taxon>
        <taxon>Schistosomatoidea</taxon>
        <taxon>Schistosomatidae</taxon>
        <taxon>Trichobilharzia</taxon>
    </lineage>
</organism>
<keyword evidence="2" id="KW-0732">Signal</keyword>
<sequence length="384" mass="43531">MTKNMLCVLLFIIQAFTIFSKPGDAVNVDDEEKLYGVENIYSSDCYKEVMKNIVEEETTQDVPATTTPAAEEVKEETTTQDVDEEDKLYGVKNTFPSKCYKLVMKNIVEEETTQDVPATTTPAAEEVKEETTTQDVDEEDKLYGVKNTFPSKCYKLVMKNIVEEETTQDVPATTTPATEEVKEETTTQDVDEEDKLYGVKNTFPSKCYKLVMKNIVEEETTQDVPATTTPATEEVKEETTTQDVDEEDKLYGVKNTFPSKCYKLVMKNIVEEETTQDVPATTTPATEEVKEETTTQDVDEEDKLYGVKNTFPSKCYKLVMKNIVEEETTQDVPATTTPATEEVKEETTTRVNFDYEEEIHGDCCFLLFLGMKNIYPSKCYAIEI</sequence>
<reference evidence="3" key="1">
    <citation type="submission" date="2022-06" db="EMBL/GenBank/DDBJ databases">
        <authorList>
            <person name="Berger JAMES D."/>
            <person name="Berger JAMES D."/>
        </authorList>
    </citation>
    <scope>NUCLEOTIDE SEQUENCE [LARGE SCALE GENOMIC DNA]</scope>
</reference>
<feature type="chain" id="PRO_5041721597" evidence="2">
    <location>
        <begin position="26"/>
        <end position="384"/>
    </location>
</feature>
<feature type="region of interest" description="Disordered" evidence="1">
    <location>
        <begin position="222"/>
        <end position="244"/>
    </location>
</feature>
<evidence type="ECO:0000313" key="4">
    <source>
        <dbReference type="WBParaSite" id="TREG1_65080.12"/>
    </source>
</evidence>
<feature type="region of interest" description="Disordered" evidence="1">
    <location>
        <begin position="276"/>
        <end position="298"/>
    </location>
</feature>
<evidence type="ECO:0000256" key="2">
    <source>
        <dbReference type="SAM" id="SignalP"/>
    </source>
</evidence>
<feature type="signal peptide" evidence="2">
    <location>
        <begin position="1"/>
        <end position="25"/>
    </location>
</feature>
<proteinExistence type="predicted"/>
<feature type="compositionally biased region" description="Low complexity" evidence="1">
    <location>
        <begin position="277"/>
        <end position="286"/>
    </location>
</feature>
<feature type="region of interest" description="Disordered" evidence="1">
    <location>
        <begin position="113"/>
        <end position="136"/>
    </location>
</feature>